<name>A0A1M2W2P8_TRAPU</name>
<dbReference type="OrthoDB" id="3060996at2759"/>
<protein>
    <submittedName>
        <fullName evidence="2">Uncharacterized protein</fullName>
    </submittedName>
</protein>
<keyword evidence="1" id="KW-0175">Coiled coil</keyword>
<reference evidence="2 3" key="1">
    <citation type="submission" date="2016-10" db="EMBL/GenBank/DDBJ databases">
        <title>Genome sequence of the basidiomycete white-rot fungus Trametes pubescens.</title>
        <authorList>
            <person name="Makela M.R."/>
            <person name="Granchi Z."/>
            <person name="Peng M."/>
            <person name="De Vries R.P."/>
            <person name="Grigoriev I."/>
            <person name="Riley R."/>
            <person name="Hilden K."/>
        </authorList>
    </citation>
    <scope>NUCLEOTIDE SEQUENCE [LARGE SCALE GENOMIC DNA]</scope>
    <source>
        <strain evidence="2 3">FBCC735</strain>
    </source>
</reference>
<sequence length="405" mass="45173">MADVEDLEVSTRSSVLDELVKRSLADIAEEVSRLRQNNAQLEQHKQQLTIEKEHIEECLYETKSEVALLRKERDALKRTSLYFMVKTELPHEILLAIFRAIRAPRYQLDPSVTACQGSNSAWLAELRVRKALISVCKGWSGAARELFYEDIVLRRMGQIIALADMLAANRSAQRNLAVLVKSIRLDTCIVLGPCADAARDALSSILSLCVALRTVEYHTAEGFPTAPALHPGDAARGFNPSWFVDDGLEAFQLAFRERVSMLTVLDLAMPLSHKQVAHLHGLLSTASCLETLKLGPVQHVPGEGDHLDSLPALHLPKLEELYIPITDDRFIAYVSTTWAMPGLRRLTTLGNKSSIPHALLAAHGTRLVYLNLYPKWPNSIHPDKKDVQRVLELCPVVEHLVLCIP</sequence>
<keyword evidence="3" id="KW-1185">Reference proteome</keyword>
<feature type="coiled-coil region" evidence="1">
    <location>
        <begin position="24"/>
        <end position="58"/>
    </location>
</feature>
<gene>
    <name evidence="2" type="ORF">TRAPUB_9248</name>
</gene>
<accession>A0A1M2W2P8</accession>
<dbReference type="InterPro" id="IPR032675">
    <property type="entry name" value="LRR_dom_sf"/>
</dbReference>
<dbReference type="Proteomes" id="UP000184267">
    <property type="component" value="Unassembled WGS sequence"/>
</dbReference>
<dbReference type="OMA" id="EECLYET"/>
<dbReference type="AlphaFoldDB" id="A0A1M2W2P8"/>
<evidence type="ECO:0000256" key="1">
    <source>
        <dbReference type="SAM" id="Coils"/>
    </source>
</evidence>
<evidence type="ECO:0000313" key="2">
    <source>
        <dbReference type="EMBL" id="OJT14137.1"/>
    </source>
</evidence>
<comment type="caution">
    <text evidence="2">The sequence shown here is derived from an EMBL/GenBank/DDBJ whole genome shotgun (WGS) entry which is preliminary data.</text>
</comment>
<dbReference type="EMBL" id="MNAD01000321">
    <property type="protein sequence ID" value="OJT14137.1"/>
    <property type="molecule type" value="Genomic_DNA"/>
</dbReference>
<evidence type="ECO:0000313" key="3">
    <source>
        <dbReference type="Proteomes" id="UP000184267"/>
    </source>
</evidence>
<dbReference type="Gene3D" id="3.80.10.10">
    <property type="entry name" value="Ribonuclease Inhibitor"/>
    <property type="match status" value="1"/>
</dbReference>
<proteinExistence type="predicted"/>
<organism evidence="2 3">
    <name type="scientific">Trametes pubescens</name>
    <name type="common">White-rot fungus</name>
    <dbReference type="NCBI Taxonomy" id="154538"/>
    <lineage>
        <taxon>Eukaryota</taxon>
        <taxon>Fungi</taxon>
        <taxon>Dikarya</taxon>
        <taxon>Basidiomycota</taxon>
        <taxon>Agaricomycotina</taxon>
        <taxon>Agaricomycetes</taxon>
        <taxon>Polyporales</taxon>
        <taxon>Polyporaceae</taxon>
        <taxon>Trametes</taxon>
    </lineage>
</organism>